<organism evidence="1 2">
    <name type="scientific">Prauserella halophila</name>
    <dbReference type="NCBI Taxonomy" id="185641"/>
    <lineage>
        <taxon>Bacteria</taxon>
        <taxon>Bacillati</taxon>
        <taxon>Actinomycetota</taxon>
        <taxon>Actinomycetes</taxon>
        <taxon>Pseudonocardiales</taxon>
        <taxon>Pseudonocardiaceae</taxon>
        <taxon>Prauserella</taxon>
    </lineage>
</organism>
<accession>A0ABP4GSR9</accession>
<proteinExistence type="predicted"/>
<sequence>MLRSADGYAARELLDTARNRLSAAQVTALESVRHDSGLDTGMLPSPFQGQLNNALDISGRVMTRLLTR</sequence>
<comment type="caution">
    <text evidence="1">The sequence shown here is derived from an EMBL/GenBank/DDBJ whole genome shotgun (WGS) entry which is preliminary data.</text>
</comment>
<reference evidence="2" key="1">
    <citation type="journal article" date="2019" name="Int. J. Syst. Evol. Microbiol.">
        <title>The Global Catalogue of Microorganisms (GCM) 10K type strain sequencing project: providing services to taxonomists for standard genome sequencing and annotation.</title>
        <authorList>
            <consortium name="The Broad Institute Genomics Platform"/>
            <consortium name="The Broad Institute Genome Sequencing Center for Infectious Disease"/>
            <person name="Wu L."/>
            <person name="Ma J."/>
        </authorList>
    </citation>
    <scope>NUCLEOTIDE SEQUENCE [LARGE SCALE GENOMIC DNA]</scope>
    <source>
        <strain evidence="2">JCM 13023</strain>
    </source>
</reference>
<gene>
    <name evidence="1" type="ORF">GCM10009676_18700</name>
</gene>
<dbReference type="Proteomes" id="UP001500653">
    <property type="component" value="Unassembled WGS sequence"/>
</dbReference>
<dbReference type="EMBL" id="BAAALN010000005">
    <property type="protein sequence ID" value="GAA1235096.1"/>
    <property type="molecule type" value="Genomic_DNA"/>
</dbReference>
<keyword evidence="2" id="KW-1185">Reference proteome</keyword>
<name>A0ABP4GSR9_9PSEU</name>
<protein>
    <submittedName>
        <fullName evidence="1">Uncharacterized protein</fullName>
    </submittedName>
</protein>
<evidence type="ECO:0000313" key="1">
    <source>
        <dbReference type="EMBL" id="GAA1235096.1"/>
    </source>
</evidence>
<evidence type="ECO:0000313" key="2">
    <source>
        <dbReference type="Proteomes" id="UP001500653"/>
    </source>
</evidence>